<dbReference type="Proteomes" id="UP001156905">
    <property type="component" value="Unassembled WGS sequence"/>
</dbReference>
<dbReference type="EMBL" id="BSOW01000003">
    <property type="protein sequence ID" value="GLR84422.1"/>
    <property type="molecule type" value="Genomic_DNA"/>
</dbReference>
<dbReference type="PANTHER" id="PTHR42760">
    <property type="entry name" value="SHORT-CHAIN DEHYDROGENASES/REDUCTASES FAMILY MEMBER"/>
    <property type="match status" value="1"/>
</dbReference>
<dbReference type="InterPro" id="IPR002347">
    <property type="entry name" value="SDR_fam"/>
</dbReference>
<dbReference type="PRINTS" id="PR00081">
    <property type="entry name" value="GDHRDH"/>
</dbReference>
<comment type="similarity">
    <text evidence="1">Belongs to the short-chain dehydrogenases/reductases (SDR) family.</text>
</comment>
<comment type="caution">
    <text evidence="2">The sequence shown here is derived from an EMBL/GenBank/DDBJ whole genome shotgun (WGS) entry which is preliminary data.</text>
</comment>
<gene>
    <name evidence="2" type="ORF">GCM10007857_11320</name>
</gene>
<evidence type="ECO:0000313" key="2">
    <source>
        <dbReference type="EMBL" id="GLR84422.1"/>
    </source>
</evidence>
<evidence type="ECO:0000313" key="3">
    <source>
        <dbReference type="Proteomes" id="UP001156905"/>
    </source>
</evidence>
<sequence length="178" mass="18053">MSLDLGNVDAIAPALAGIAPTALVHAAGVLRVGHLGALNHDDGAAMWRLHVDVAERLANTLAPSLPDGGRIVFIGSRTASGASGRGQYAATKAALVALARSWAMELAPRGITVNVVAPAATETPMLKDPTRATVAPRLPPIGRFIRPQEVAASVAFLLSAEAGAITGQQLVICGGSSL</sequence>
<evidence type="ECO:0008006" key="4">
    <source>
        <dbReference type="Google" id="ProtNLM"/>
    </source>
</evidence>
<dbReference type="InterPro" id="IPR036291">
    <property type="entry name" value="NAD(P)-bd_dom_sf"/>
</dbReference>
<dbReference type="Pfam" id="PF13561">
    <property type="entry name" value="adh_short_C2"/>
    <property type="match status" value="1"/>
</dbReference>
<name>A0ABQ6AX03_9BRAD</name>
<protein>
    <recommendedName>
        <fullName evidence="4">Oxidoreductase</fullName>
    </recommendedName>
</protein>
<dbReference type="PANTHER" id="PTHR42760:SF129">
    <property type="entry name" value="OXIDOREDUCTASE"/>
    <property type="match status" value="1"/>
</dbReference>
<evidence type="ECO:0000256" key="1">
    <source>
        <dbReference type="ARBA" id="ARBA00006484"/>
    </source>
</evidence>
<accession>A0ABQ6AX03</accession>
<organism evidence="2 3">
    <name type="scientific">Bradyrhizobium iriomotense</name>
    <dbReference type="NCBI Taxonomy" id="441950"/>
    <lineage>
        <taxon>Bacteria</taxon>
        <taxon>Pseudomonadati</taxon>
        <taxon>Pseudomonadota</taxon>
        <taxon>Alphaproteobacteria</taxon>
        <taxon>Hyphomicrobiales</taxon>
        <taxon>Nitrobacteraceae</taxon>
        <taxon>Bradyrhizobium</taxon>
    </lineage>
</organism>
<keyword evidence="3" id="KW-1185">Reference proteome</keyword>
<reference evidence="3" key="1">
    <citation type="journal article" date="2019" name="Int. J. Syst. Evol. Microbiol.">
        <title>The Global Catalogue of Microorganisms (GCM) 10K type strain sequencing project: providing services to taxonomists for standard genome sequencing and annotation.</title>
        <authorList>
            <consortium name="The Broad Institute Genomics Platform"/>
            <consortium name="The Broad Institute Genome Sequencing Center for Infectious Disease"/>
            <person name="Wu L."/>
            <person name="Ma J."/>
        </authorList>
    </citation>
    <scope>NUCLEOTIDE SEQUENCE [LARGE SCALE GENOMIC DNA]</scope>
    <source>
        <strain evidence="3">NBRC 102520</strain>
    </source>
</reference>
<proteinExistence type="inferred from homology"/>
<dbReference type="SUPFAM" id="SSF51735">
    <property type="entry name" value="NAD(P)-binding Rossmann-fold domains"/>
    <property type="match status" value="1"/>
</dbReference>
<dbReference type="Gene3D" id="3.40.50.720">
    <property type="entry name" value="NAD(P)-binding Rossmann-like Domain"/>
    <property type="match status" value="1"/>
</dbReference>
<dbReference type="CDD" id="cd05233">
    <property type="entry name" value="SDR_c"/>
    <property type="match status" value="1"/>
</dbReference>